<evidence type="ECO:0000256" key="1">
    <source>
        <dbReference type="ARBA" id="ARBA00004123"/>
    </source>
</evidence>
<dbReference type="Proteomes" id="UP000224854">
    <property type="component" value="Unassembled WGS sequence"/>
</dbReference>
<feature type="compositionally biased region" description="Polar residues" evidence="3">
    <location>
        <begin position="127"/>
        <end position="153"/>
    </location>
</feature>
<organism evidence="5 6">
    <name type="scientific">Ophiocordyceps australis</name>
    <dbReference type="NCBI Taxonomy" id="1399860"/>
    <lineage>
        <taxon>Eukaryota</taxon>
        <taxon>Fungi</taxon>
        <taxon>Dikarya</taxon>
        <taxon>Ascomycota</taxon>
        <taxon>Pezizomycotina</taxon>
        <taxon>Sordariomycetes</taxon>
        <taxon>Hypocreomycetidae</taxon>
        <taxon>Hypocreales</taxon>
        <taxon>Ophiocordycipitaceae</taxon>
        <taxon>Ophiocordyceps</taxon>
    </lineage>
</organism>
<keyword evidence="2" id="KW-0539">Nucleus</keyword>
<dbReference type="SUPFAM" id="SSF50729">
    <property type="entry name" value="PH domain-like"/>
    <property type="match status" value="1"/>
</dbReference>
<feature type="compositionally biased region" description="Polar residues" evidence="3">
    <location>
        <begin position="36"/>
        <end position="62"/>
    </location>
</feature>
<protein>
    <recommendedName>
        <fullName evidence="4">RanBD1 domain-containing protein</fullName>
    </recommendedName>
</protein>
<feature type="compositionally biased region" description="Basic and acidic residues" evidence="3">
    <location>
        <begin position="104"/>
        <end position="122"/>
    </location>
</feature>
<comment type="caution">
    <text evidence="5">The sequence shown here is derived from an EMBL/GenBank/DDBJ whole genome shotgun (WGS) entry which is preliminary data.</text>
</comment>
<evidence type="ECO:0000256" key="3">
    <source>
        <dbReference type="SAM" id="MobiDB-lite"/>
    </source>
</evidence>
<dbReference type="Pfam" id="PF00638">
    <property type="entry name" value="Ran_BP1"/>
    <property type="match status" value="1"/>
</dbReference>
<dbReference type="SMART" id="SM00160">
    <property type="entry name" value="RanBD"/>
    <property type="match status" value="1"/>
</dbReference>
<feature type="region of interest" description="Disordered" evidence="3">
    <location>
        <begin position="308"/>
        <end position="383"/>
    </location>
</feature>
<feature type="compositionally biased region" description="Polar residues" evidence="3">
    <location>
        <begin position="164"/>
        <end position="182"/>
    </location>
</feature>
<dbReference type="OrthoDB" id="185618at2759"/>
<feature type="region of interest" description="Disordered" evidence="3">
    <location>
        <begin position="1"/>
        <end position="185"/>
    </location>
</feature>
<dbReference type="InterPro" id="IPR011993">
    <property type="entry name" value="PH-like_dom_sf"/>
</dbReference>
<gene>
    <name evidence="5" type="ORF">CDD82_2116</name>
</gene>
<evidence type="ECO:0000259" key="4">
    <source>
        <dbReference type="PROSITE" id="PS50196"/>
    </source>
</evidence>
<feature type="compositionally biased region" description="Basic and acidic residues" evidence="3">
    <location>
        <begin position="63"/>
        <end position="73"/>
    </location>
</feature>
<dbReference type="PANTHER" id="PTHR23138:SF142">
    <property type="entry name" value="RAN-BINDING PROTEIN 3B-RELATED"/>
    <property type="match status" value="1"/>
</dbReference>
<name>A0A2C5Y2V5_9HYPO</name>
<feature type="compositionally biased region" description="Basic and acidic residues" evidence="3">
    <location>
        <begin position="14"/>
        <end position="35"/>
    </location>
</feature>
<feature type="compositionally biased region" description="Acidic residues" evidence="3">
    <location>
        <begin position="348"/>
        <end position="362"/>
    </location>
</feature>
<proteinExistence type="predicted"/>
<dbReference type="GO" id="GO:0005634">
    <property type="term" value="C:nucleus"/>
    <property type="evidence" value="ECO:0007669"/>
    <property type="project" value="UniProtKB-SubCell"/>
</dbReference>
<sequence>MSQNLETGASPEIDSVHTRIASEDDETRATRRELKQSSISGTRTLRQGEEQNSMADSPSSSDARNDDAKEHPASPKKKRAHDQLDEDAESRDSDANSLSSNGSCRDRASRLEPEKKRHRDQEPLAAMQSTAPDYETTSSPSANGNTASSSQDAVPNIEPLPSAKQESMLDNNEAPSTATSVPKSGDYAAKQAFSAFGSKTTETDSSSNQPLSTKSASAFAASGFSKLAQTPSAFAVFGASTSSTNTSLAQPALSSFAPTQATSVPRLTFESTSGASPFAGLSSATNGFGRGLGFGSRISGTKPLSSFAVPGKVLSSSKPAKPFGAPDSDSDDAESDAESACKETDRNDTDEDAGPGEDDGPADDVTNQDKEPEDRKRTKLHKVEIDDGETGEVTILSIRSKMFSLDKDTGWKERGAGMLKINVPRSCVKVDEAGVPIPGSFNTFEADADGKHNDTDNGASKGRRMARLIMRQDQTHRVILNTAIVPAMQFQEKTSLKSTGILFTAFEGSDAKPVSVTIKMSAANAKAFVGEIQLVQRILKEN</sequence>
<feature type="compositionally biased region" description="Basic and acidic residues" evidence="3">
    <location>
        <begin position="367"/>
        <end position="383"/>
    </location>
</feature>
<dbReference type="InterPro" id="IPR000156">
    <property type="entry name" value="Ran_bind_dom"/>
</dbReference>
<dbReference type="InterPro" id="IPR045255">
    <property type="entry name" value="RanBP1-like"/>
</dbReference>
<accession>A0A2C5Y2V5</accession>
<dbReference type="PANTHER" id="PTHR23138">
    <property type="entry name" value="RAN BINDING PROTEIN"/>
    <property type="match status" value="1"/>
</dbReference>
<dbReference type="EMBL" id="NJEU01001710">
    <property type="protein sequence ID" value="PHH61740.1"/>
    <property type="molecule type" value="Genomic_DNA"/>
</dbReference>
<evidence type="ECO:0000313" key="5">
    <source>
        <dbReference type="EMBL" id="PHH61740.1"/>
    </source>
</evidence>
<reference evidence="5 6" key="1">
    <citation type="submission" date="2017-06" db="EMBL/GenBank/DDBJ databases">
        <title>Ant-infecting Ophiocordyceps genomes reveal a high diversity of potential behavioral manipulation genes and a possible major role for enterotoxins.</title>
        <authorList>
            <person name="De Bekker C."/>
            <person name="Evans H.C."/>
            <person name="Brachmann A."/>
            <person name="Hughes D.P."/>
        </authorList>
    </citation>
    <scope>NUCLEOTIDE SEQUENCE [LARGE SCALE GENOMIC DNA]</scope>
    <source>
        <strain evidence="5 6">1348a</strain>
    </source>
</reference>
<feature type="domain" description="RanBD1" evidence="4">
    <location>
        <begin position="372"/>
        <end position="520"/>
    </location>
</feature>
<evidence type="ECO:0000313" key="6">
    <source>
        <dbReference type="Proteomes" id="UP000224854"/>
    </source>
</evidence>
<dbReference type="AlphaFoldDB" id="A0A2C5Y2V5"/>
<keyword evidence="6" id="KW-1185">Reference proteome</keyword>
<dbReference type="Gene3D" id="2.30.29.30">
    <property type="entry name" value="Pleckstrin-homology domain (PH domain)/Phosphotyrosine-binding domain (PTB)"/>
    <property type="match status" value="1"/>
</dbReference>
<evidence type="ECO:0000256" key="2">
    <source>
        <dbReference type="ARBA" id="ARBA00023242"/>
    </source>
</evidence>
<dbReference type="PROSITE" id="PS50196">
    <property type="entry name" value="RANBD1"/>
    <property type="match status" value="1"/>
</dbReference>
<feature type="compositionally biased region" description="Acidic residues" evidence="3">
    <location>
        <begin position="328"/>
        <end position="337"/>
    </location>
</feature>
<comment type="subcellular location">
    <subcellularLocation>
        <location evidence="1">Nucleus</location>
    </subcellularLocation>
</comment>